<dbReference type="GeneID" id="37024402"/>
<feature type="compositionally biased region" description="Polar residues" evidence="1">
    <location>
        <begin position="408"/>
        <end position="425"/>
    </location>
</feature>
<feature type="compositionally biased region" description="Polar residues" evidence="1">
    <location>
        <begin position="295"/>
        <end position="305"/>
    </location>
</feature>
<feature type="compositionally biased region" description="Basic and acidic residues" evidence="1">
    <location>
        <begin position="557"/>
        <end position="572"/>
    </location>
</feature>
<feature type="region of interest" description="Disordered" evidence="1">
    <location>
        <begin position="86"/>
        <end position="142"/>
    </location>
</feature>
<keyword evidence="3" id="KW-1185">Reference proteome</keyword>
<evidence type="ECO:0000313" key="2">
    <source>
        <dbReference type="EMBL" id="PWN33663.1"/>
    </source>
</evidence>
<accession>A0A316VBN1</accession>
<feature type="region of interest" description="Disordered" evidence="1">
    <location>
        <begin position="597"/>
        <end position="637"/>
    </location>
</feature>
<feature type="region of interest" description="Disordered" evidence="1">
    <location>
        <begin position="1"/>
        <end position="44"/>
    </location>
</feature>
<feature type="compositionally biased region" description="Polar residues" evidence="1">
    <location>
        <begin position="1"/>
        <end position="10"/>
    </location>
</feature>
<protein>
    <submittedName>
        <fullName evidence="2">Uncharacterized protein</fullName>
    </submittedName>
</protein>
<feature type="compositionally biased region" description="Polar residues" evidence="1">
    <location>
        <begin position="115"/>
        <end position="134"/>
    </location>
</feature>
<dbReference type="InParanoid" id="A0A316VBN1"/>
<feature type="region of interest" description="Disordered" evidence="1">
    <location>
        <begin position="258"/>
        <end position="324"/>
    </location>
</feature>
<organism evidence="2 3">
    <name type="scientific">Meira miltonrushii</name>
    <dbReference type="NCBI Taxonomy" id="1280837"/>
    <lineage>
        <taxon>Eukaryota</taxon>
        <taxon>Fungi</taxon>
        <taxon>Dikarya</taxon>
        <taxon>Basidiomycota</taxon>
        <taxon>Ustilaginomycotina</taxon>
        <taxon>Exobasidiomycetes</taxon>
        <taxon>Exobasidiales</taxon>
        <taxon>Brachybasidiaceae</taxon>
        <taxon>Meira</taxon>
    </lineage>
</organism>
<dbReference type="EMBL" id="KZ819604">
    <property type="protein sequence ID" value="PWN33663.1"/>
    <property type="molecule type" value="Genomic_DNA"/>
</dbReference>
<feature type="compositionally biased region" description="Low complexity" evidence="1">
    <location>
        <begin position="509"/>
        <end position="528"/>
    </location>
</feature>
<gene>
    <name evidence="2" type="ORF">FA14DRAFT_64345</name>
</gene>
<proteinExistence type="predicted"/>
<name>A0A316VBN1_9BASI</name>
<feature type="compositionally biased region" description="Basic residues" evidence="1">
    <location>
        <begin position="104"/>
        <end position="114"/>
    </location>
</feature>
<evidence type="ECO:0000256" key="1">
    <source>
        <dbReference type="SAM" id="MobiDB-lite"/>
    </source>
</evidence>
<feature type="compositionally biased region" description="Low complexity" evidence="1">
    <location>
        <begin position="11"/>
        <end position="27"/>
    </location>
</feature>
<evidence type="ECO:0000313" key="3">
    <source>
        <dbReference type="Proteomes" id="UP000245771"/>
    </source>
</evidence>
<feature type="compositionally biased region" description="Polar residues" evidence="1">
    <location>
        <begin position="450"/>
        <end position="479"/>
    </location>
</feature>
<dbReference type="Proteomes" id="UP000245771">
    <property type="component" value="Unassembled WGS sequence"/>
</dbReference>
<feature type="region of interest" description="Disordered" evidence="1">
    <location>
        <begin position="379"/>
        <end position="583"/>
    </location>
</feature>
<feature type="compositionally biased region" description="Basic and acidic residues" evidence="1">
    <location>
        <begin position="597"/>
        <end position="615"/>
    </location>
</feature>
<reference evidence="2 3" key="1">
    <citation type="journal article" date="2018" name="Mol. Biol. Evol.">
        <title>Broad Genomic Sampling Reveals a Smut Pathogenic Ancestry of the Fungal Clade Ustilaginomycotina.</title>
        <authorList>
            <person name="Kijpornyongpan T."/>
            <person name="Mondo S.J."/>
            <person name="Barry K."/>
            <person name="Sandor L."/>
            <person name="Lee J."/>
            <person name="Lipzen A."/>
            <person name="Pangilinan J."/>
            <person name="LaButti K."/>
            <person name="Hainaut M."/>
            <person name="Henrissat B."/>
            <person name="Grigoriev I.V."/>
            <person name="Spatafora J.W."/>
            <person name="Aime M.C."/>
        </authorList>
    </citation>
    <scope>NUCLEOTIDE SEQUENCE [LARGE SCALE GENOMIC DNA]</scope>
    <source>
        <strain evidence="2 3">MCA 3882</strain>
    </source>
</reference>
<dbReference type="AlphaFoldDB" id="A0A316VBN1"/>
<sequence length="654" mass="70374">MSSNVFRTPLSSRTGFSGQASSSSSGSVRKSYEEAQNDLDGKVEEEGGARVYWYAPPSPSLQVQQAEHQRIMARAGAIQPMASQAFRDELLGPSKVQGVESNMRSRKVGRRSTRKSNGASTSTHSGSAENNSKGKNARDSGEIDQMLNDLDEHLTSKKVDLLTEDDADQCEVSAKDGAAVASQDTSQVETDNLQQVLIEGMDRAFSQDKSNYIIASTLPLISRNTKNWSRTASMPVHRSSQSDSQSIRNPILALPIQEDGGLLGKRSFPHSPEGVPQTASHGRKSSIDAMDISPCKSNNRPQRSSPNKRRAAESIDSAPLQERDANIQRSIAAVNLPQVKVRKGQFSRSVSEGVKQMNQIERLEVGTMTSVNNDAKVAEKCEGEPEEPVAAQSKSRSRASEAGMPLVTQDQSRSGAISPQASKVNTCAEKRSPTAHRQRTAPRCGLSRSAAPSSSRQNQVIGGKNSIFSGTASSANTGRRASVNAPFKQPMRRSPRKKEGENQKTQANTGSRSISRSTSGASDVITIDDSSDDEAERSTGKGRMATIKASPSAQEAATDKGKLTLHRSKEANESTAVGDVSFDTSLDDEALCNALDKIEASQKEQEEQAADRTNDSNKISQSAPAHPTSDDSFDNMIDDDVSAAILSRMDEEGW</sequence>
<dbReference type="RefSeq" id="XP_025353965.1">
    <property type="nucleotide sequence ID" value="XM_025502621.1"/>
</dbReference>